<evidence type="ECO:0000313" key="2">
    <source>
        <dbReference type="Proteomes" id="UP000285232"/>
    </source>
</evidence>
<evidence type="ECO:0000313" key="1">
    <source>
        <dbReference type="EMBL" id="RJY09202.1"/>
    </source>
</evidence>
<dbReference type="Proteomes" id="UP000285232">
    <property type="component" value="Unassembled WGS sequence"/>
</dbReference>
<accession>A0A419RTT9</accession>
<comment type="caution">
    <text evidence="1">The sequence shown here is derived from an EMBL/GenBank/DDBJ whole genome shotgun (WGS) entry which is preliminary data.</text>
</comment>
<name>A0A419RTT9_9SPHN</name>
<proteinExistence type="predicted"/>
<gene>
    <name evidence="1" type="ORF">D6201_07390</name>
</gene>
<protein>
    <submittedName>
        <fullName evidence="1">Uncharacterized protein</fullName>
    </submittedName>
</protein>
<keyword evidence="2" id="KW-1185">Reference proteome</keyword>
<organism evidence="1 2">
    <name type="scientific">Aurantiacibacter aquimixticola</name>
    <dbReference type="NCBI Taxonomy" id="1958945"/>
    <lineage>
        <taxon>Bacteria</taxon>
        <taxon>Pseudomonadati</taxon>
        <taxon>Pseudomonadota</taxon>
        <taxon>Alphaproteobacteria</taxon>
        <taxon>Sphingomonadales</taxon>
        <taxon>Erythrobacteraceae</taxon>
        <taxon>Aurantiacibacter</taxon>
    </lineage>
</organism>
<sequence length="79" mass="8886">MMRILLAVQSLRAVIATGAFTYLQITGRSPTMSGFASFMMERRRSFHPTAFRQFSFGAVHDMAPYRSPYKVSAFKSSSP</sequence>
<reference evidence="1 2" key="1">
    <citation type="journal article" date="2017" name="Int. J. Syst. Evol. Microbiol.">
        <title>Erythrobacter aquimixticola sp. nov., isolated from the junction between the ocean and a freshwater spring.</title>
        <authorList>
            <person name="Park S."/>
            <person name="Jung Y.T."/>
            <person name="Choi S.J."/>
            <person name="Yoon J.H."/>
        </authorList>
    </citation>
    <scope>NUCLEOTIDE SEQUENCE [LARGE SCALE GENOMIC DNA]</scope>
    <source>
        <strain evidence="1 2">JSSK-14</strain>
    </source>
</reference>
<dbReference type="AlphaFoldDB" id="A0A419RTT9"/>
<dbReference type="EMBL" id="RAHX01000001">
    <property type="protein sequence ID" value="RJY09202.1"/>
    <property type="molecule type" value="Genomic_DNA"/>
</dbReference>